<dbReference type="AlphaFoldDB" id="A0A822VAJ6"/>
<sequence>MLILLSILIGIVAGLRAMTAPAAVAWGAYLGWFDISQSSLSFMGSLWAVTILTGLAIVELITDQLPSTPSRKLPTQLGARIATGALSGATIAATDGMVVVGFLGGIIGATVGTFGGAAGRAYLANRFGRDLPAALVEDFVAIALALLTAAAVS</sequence>
<keyword evidence="1" id="KW-0472">Membrane</keyword>
<dbReference type="InterPro" id="IPR025196">
    <property type="entry name" value="DUF4126"/>
</dbReference>
<dbReference type="Proteomes" id="UP000192074">
    <property type="component" value="Unassembled WGS sequence"/>
</dbReference>
<proteinExistence type="predicted"/>
<name>A0A822VAJ6_AGRTU</name>
<keyword evidence="1" id="KW-0812">Transmembrane</keyword>
<evidence type="ECO:0000313" key="4">
    <source>
        <dbReference type="Proteomes" id="UP000192074"/>
    </source>
</evidence>
<feature type="transmembrane region" description="Helical" evidence="1">
    <location>
        <begin position="41"/>
        <end position="61"/>
    </location>
</feature>
<reference evidence="3 4" key="1">
    <citation type="submission" date="2016-01" db="EMBL/GenBank/DDBJ databases">
        <authorList>
            <person name="Regsiter A."/>
            <person name="william w."/>
        </authorList>
    </citation>
    <scope>NUCLEOTIDE SEQUENCE [LARGE SCALE GENOMIC DNA]</scope>
    <source>
        <strain evidence="3 4">B6</strain>
    </source>
</reference>
<evidence type="ECO:0000259" key="2">
    <source>
        <dbReference type="Pfam" id="PF13548"/>
    </source>
</evidence>
<protein>
    <recommendedName>
        <fullName evidence="2">DUF4126 domain-containing protein</fullName>
    </recommendedName>
</protein>
<evidence type="ECO:0000313" key="3">
    <source>
        <dbReference type="EMBL" id="CVI24320.1"/>
    </source>
</evidence>
<keyword evidence="1" id="KW-1133">Transmembrane helix</keyword>
<comment type="caution">
    <text evidence="3">The sequence shown here is derived from an EMBL/GenBank/DDBJ whole genome shotgun (WGS) entry which is preliminary data.</text>
</comment>
<feature type="domain" description="DUF4126" evidence="2">
    <location>
        <begin position="3"/>
        <end position="148"/>
    </location>
</feature>
<dbReference type="EMBL" id="FCNL01000040">
    <property type="protein sequence ID" value="CVI24320.1"/>
    <property type="molecule type" value="Genomic_DNA"/>
</dbReference>
<dbReference type="RefSeq" id="WP_060724653.1">
    <property type="nucleotide sequence ID" value="NZ_LMVK01000022.1"/>
</dbReference>
<gene>
    <name evidence="3" type="ORF">AGR4A_pAt10066</name>
</gene>
<feature type="transmembrane region" description="Helical" evidence="1">
    <location>
        <begin position="99"/>
        <end position="119"/>
    </location>
</feature>
<evidence type="ECO:0000256" key="1">
    <source>
        <dbReference type="SAM" id="Phobius"/>
    </source>
</evidence>
<accession>A0A822VAJ6</accession>
<dbReference type="Pfam" id="PF13548">
    <property type="entry name" value="DUF4126"/>
    <property type="match status" value="1"/>
</dbReference>
<feature type="transmembrane region" description="Helical" evidence="1">
    <location>
        <begin position="131"/>
        <end position="152"/>
    </location>
</feature>
<organism evidence="3 4">
    <name type="scientific">Agrobacterium tumefaciens str. B6</name>
    <dbReference type="NCBI Taxonomy" id="1183423"/>
    <lineage>
        <taxon>Bacteria</taxon>
        <taxon>Pseudomonadati</taxon>
        <taxon>Pseudomonadota</taxon>
        <taxon>Alphaproteobacteria</taxon>
        <taxon>Hyphomicrobiales</taxon>
        <taxon>Rhizobiaceae</taxon>
        <taxon>Rhizobium/Agrobacterium group</taxon>
        <taxon>Agrobacterium</taxon>
        <taxon>Agrobacterium tumefaciens complex</taxon>
    </lineage>
</organism>